<dbReference type="InterPro" id="IPR029063">
    <property type="entry name" value="SAM-dependent_MTases_sf"/>
</dbReference>
<dbReference type="Gene3D" id="1.10.1660.10">
    <property type="match status" value="1"/>
</dbReference>
<gene>
    <name evidence="7" type="ORF">JCM9140_1160</name>
</gene>
<dbReference type="SUPFAM" id="SSF46955">
    <property type="entry name" value="Putative DNA-binding domain"/>
    <property type="match status" value="1"/>
</dbReference>
<sequence length="357" mass="41976">MKNLKIKEMAEKLGITSRAIRFYEEKGLISPQKHPTNLYRTFSEADAKRLQAIISLREIDIPIDEIKQILEDLDLGGKDDLLYSLELQRSLMFAQILELKESIATTDEMIEALRNKQGIKWDRLFELTKDLRRQKNARASWQDLWNFDDRASFHDELVLEKHSPFDKHSNYEHTLQQMVDWVRADQHELGIDLGTGTGNLAGHFLKKGVQMAGVDQSKEMLKQCQSKYPEYETKLGNFLAIPYADRQFDFLVTSYALHHVTNEQKTLVFKEMQRVLKPHGRICIADVMFEHEEKRQEYLRRLKQTKQEQVRKEIEKEHYADLSKLLIWFDDHGYVTKVQQMSELVYIVYAVPIKISS</sequence>
<dbReference type="CDD" id="cd01106">
    <property type="entry name" value="HTH_TipAL-Mta"/>
    <property type="match status" value="1"/>
</dbReference>
<keyword evidence="5" id="KW-0175">Coiled coil</keyword>
<dbReference type="InterPro" id="IPR000551">
    <property type="entry name" value="MerR-type_HTH_dom"/>
</dbReference>
<dbReference type="PROSITE" id="PS50937">
    <property type="entry name" value="HTH_MERR_2"/>
    <property type="match status" value="1"/>
</dbReference>
<keyword evidence="8" id="KW-1185">Reference proteome</keyword>
<dbReference type="InterPro" id="IPR009061">
    <property type="entry name" value="DNA-bd_dom_put_sf"/>
</dbReference>
<evidence type="ECO:0000256" key="2">
    <source>
        <dbReference type="ARBA" id="ARBA00023015"/>
    </source>
</evidence>
<proteinExistence type="predicted"/>
<dbReference type="PANTHER" id="PTHR30204">
    <property type="entry name" value="REDOX-CYCLING DRUG-SENSING TRANSCRIPTIONAL ACTIVATOR SOXR"/>
    <property type="match status" value="1"/>
</dbReference>
<evidence type="ECO:0000313" key="8">
    <source>
        <dbReference type="Proteomes" id="UP000018890"/>
    </source>
</evidence>
<dbReference type="PRINTS" id="PR00040">
    <property type="entry name" value="HTHMERR"/>
</dbReference>
<keyword evidence="1" id="KW-0678">Repressor</keyword>
<dbReference type="GO" id="GO:0003700">
    <property type="term" value="F:DNA-binding transcription factor activity"/>
    <property type="evidence" value="ECO:0007669"/>
    <property type="project" value="InterPro"/>
</dbReference>
<evidence type="ECO:0000259" key="6">
    <source>
        <dbReference type="PROSITE" id="PS50937"/>
    </source>
</evidence>
<dbReference type="InterPro" id="IPR047057">
    <property type="entry name" value="MerR_fam"/>
</dbReference>
<accession>W4PZB4</accession>
<evidence type="ECO:0000256" key="1">
    <source>
        <dbReference type="ARBA" id="ARBA00022491"/>
    </source>
</evidence>
<dbReference type="GO" id="GO:0008757">
    <property type="term" value="F:S-adenosylmethionine-dependent methyltransferase activity"/>
    <property type="evidence" value="ECO:0007669"/>
    <property type="project" value="InterPro"/>
</dbReference>
<dbReference type="Proteomes" id="UP000018890">
    <property type="component" value="Unassembled WGS sequence"/>
</dbReference>
<dbReference type="EMBL" id="BAUT01000007">
    <property type="protein sequence ID" value="GAE25181.1"/>
    <property type="molecule type" value="Genomic_DNA"/>
</dbReference>
<dbReference type="Pfam" id="PF08241">
    <property type="entry name" value="Methyltransf_11"/>
    <property type="match status" value="1"/>
</dbReference>
<keyword evidence="3" id="KW-0238">DNA-binding</keyword>
<comment type="caution">
    <text evidence="7">The sequence shown here is derived from an EMBL/GenBank/DDBJ whole genome shotgun (WGS) entry which is preliminary data.</text>
</comment>
<dbReference type="SUPFAM" id="SSF53335">
    <property type="entry name" value="S-adenosyl-L-methionine-dependent methyltransferases"/>
    <property type="match status" value="1"/>
</dbReference>
<name>W4PZB4_9BACI</name>
<keyword evidence="2" id="KW-0805">Transcription regulation</keyword>
<dbReference type="InterPro" id="IPR013216">
    <property type="entry name" value="Methyltransf_11"/>
</dbReference>
<dbReference type="GO" id="GO:0003677">
    <property type="term" value="F:DNA binding"/>
    <property type="evidence" value="ECO:0007669"/>
    <property type="project" value="UniProtKB-KW"/>
</dbReference>
<feature type="domain" description="HTH merR-type" evidence="6">
    <location>
        <begin position="3"/>
        <end position="72"/>
    </location>
</feature>
<dbReference type="SMART" id="SM00422">
    <property type="entry name" value="HTH_MERR"/>
    <property type="match status" value="1"/>
</dbReference>
<dbReference type="CDD" id="cd02440">
    <property type="entry name" value="AdoMet_MTases"/>
    <property type="match status" value="1"/>
</dbReference>
<dbReference type="STRING" id="1236970.JCM9140_1160"/>
<evidence type="ECO:0000313" key="7">
    <source>
        <dbReference type="EMBL" id="GAE25181.1"/>
    </source>
</evidence>
<dbReference type="RefSeq" id="WP_235715279.1">
    <property type="nucleotide sequence ID" value="NZ_BAUT01000007.1"/>
</dbReference>
<dbReference type="PANTHER" id="PTHR30204:SF69">
    <property type="entry name" value="MERR-FAMILY TRANSCRIPTIONAL REGULATOR"/>
    <property type="match status" value="1"/>
</dbReference>
<organism evidence="7 8">
    <name type="scientific">Halalkalibacter wakoensis JCM 9140</name>
    <dbReference type="NCBI Taxonomy" id="1236970"/>
    <lineage>
        <taxon>Bacteria</taxon>
        <taxon>Bacillati</taxon>
        <taxon>Bacillota</taxon>
        <taxon>Bacilli</taxon>
        <taxon>Bacillales</taxon>
        <taxon>Bacillaceae</taxon>
        <taxon>Halalkalibacter</taxon>
    </lineage>
</organism>
<dbReference type="Pfam" id="PF13411">
    <property type="entry name" value="MerR_1"/>
    <property type="match status" value="1"/>
</dbReference>
<evidence type="ECO:0000256" key="3">
    <source>
        <dbReference type="ARBA" id="ARBA00023125"/>
    </source>
</evidence>
<protein>
    <recommendedName>
        <fullName evidence="6">HTH merR-type domain-containing protein</fullName>
    </recommendedName>
</protein>
<dbReference type="Gene3D" id="3.40.50.150">
    <property type="entry name" value="Vaccinia Virus protein VP39"/>
    <property type="match status" value="1"/>
</dbReference>
<evidence type="ECO:0000256" key="5">
    <source>
        <dbReference type="SAM" id="Coils"/>
    </source>
</evidence>
<feature type="coiled-coil region" evidence="5">
    <location>
        <begin position="288"/>
        <end position="315"/>
    </location>
</feature>
<evidence type="ECO:0000256" key="4">
    <source>
        <dbReference type="ARBA" id="ARBA00023163"/>
    </source>
</evidence>
<keyword evidence="4" id="KW-0804">Transcription</keyword>
<reference evidence="7" key="1">
    <citation type="journal article" date="2014" name="Genome Announc.">
        <title>Draft Genome Sequences of Three Alkaliphilic Bacillus Strains, Bacillus wakoensis JCM 9140T, Bacillus akibai JCM 9157T, and Bacillus hemicellulosilyticus JCM 9152T.</title>
        <authorList>
            <person name="Yuki M."/>
            <person name="Oshima K."/>
            <person name="Suda W."/>
            <person name="Oshida Y."/>
            <person name="Kitamura K."/>
            <person name="Iida T."/>
            <person name="Hattori M."/>
            <person name="Ohkuma M."/>
        </authorList>
    </citation>
    <scope>NUCLEOTIDE SEQUENCE [LARGE SCALE GENOMIC DNA]</scope>
    <source>
        <strain evidence="7">JCM 9140</strain>
    </source>
</reference>
<dbReference type="AlphaFoldDB" id="W4PZB4"/>